<dbReference type="EMBL" id="CADCXW020000001">
    <property type="protein sequence ID" value="CAD1528704.1"/>
    <property type="molecule type" value="Genomic_DNA"/>
</dbReference>
<protein>
    <submittedName>
        <fullName evidence="1">Uncharacterized protein</fullName>
    </submittedName>
</protein>
<evidence type="ECO:0000313" key="1">
    <source>
        <dbReference type="EMBL" id="CAD1528704.1"/>
    </source>
</evidence>
<dbReference type="InterPro" id="IPR005312">
    <property type="entry name" value="DUF1759"/>
</dbReference>
<dbReference type="Pfam" id="PF03564">
    <property type="entry name" value="DUF1759"/>
    <property type="match status" value="1"/>
</dbReference>
<reference evidence="1" key="1">
    <citation type="submission" date="2020-07" db="EMBL/GenBank/DDBJ databases">
        <authorList>
            <person name="Ferguson B K."/>
        </authorList>
    </citation>
    <scope>NUCLEOTIDE SEQUENCE</scope>
    <source>
        <strain evidence="1">L06</strain>
    </source>
</reference>
<name>A0A6V7HPB8_9HYME</name>
<proteinExistence type="predicted"/>
<gene>
    <name evidence="1" type="ORF">BBRV_LOCUS2496</name>
</gene>
<organism evidence="1">
    <name type="scientific">Bracon brevicornis</name>
    <dbReference type="NCBI Taxonomy" id="1563983"/>
    <lineage>
        <taxon>Eukaryota</taxon>
        <taxon>Metazoa</taxon>
        <taxon>Ecdysozoa</taxon>
        <taxon>Arthropoda</taxon>
        <taxon>Hexapoda</taxon>
        <taxon>Insecta</taxon>
        <taxon>Pterygota</taxon>
        <taxon>Neoptera</taxon>
        <taxon>Endopterygota</taxon>
        <taxon>Hymenoptera</taxon>
        <taxon>Apocrita</taxon>
        <taxon>Ichneumonoidea</taxon>
        <taxon>Braconidae</taxon>
        <taxon>Braconinae</taxon>
        <taxon>Bracon</taxon>
    </lineage>
</organism>
<accession>A0A6V7HPB8</accession>
<dbReference type="AlphaFoldDB" id="A0A6V7HPB8"/>
<sequence length="267" mass="31131">MAENLHGFFTIFDGIVTPIGNFEESDEDNQHHDENNKNDIQSEYMTDIAECTKCEGLVTIGEKPQNTEFLSLIFDGRFENFTEWSINFQKMIHNQESLSDEQKLSYLKLVLTDDVLTSINLFVPSPENYQSMWEGLHELYSNKSALVARHVKYLIQLPKQRHETAAGLVYLIREVVDHVRFINTLDVDVKFQAVCILMEAKLHANTLEALSREHDSKEYPSLEYLLDFMARRVTELVPPEAYQHWDDLDTDMEEDMTYSESEMIDYL</sequence>